<dbReference type="Proteomes" id="UP000246115">
    <property type="component" value="Chromosome"/>
</dbReference>
<dbReference type="PROSITE" id="PS51071">
    <property type="entry name" value="HTH_RPIR"/>
    <property type="match status" value="1"/>
</dbReference>
<evidence type="ECO:0000313" key="7">
    <source>
        <dbReference type="EMBL" id="RFU52038.1"/>
    </source>
</evidence>
<dbReference type="PANTHER" id="PTHR30514:SF10">
    <property type="entry name" value="MURR_RPIR FAMILY TRANSCRIPTIONAL REGULATOR"/>
    <property type="match status" value="1"/>
</dbReference>
<dbReference type="EMBL" id="QVQZ01000001">
    <property type="protein sequence ID" value="RFU54230.1"/>
    <property type="molecule type" value="Genomic_DNA"/>
</dbReference>
<dbReference type="InterPro" id="IPR000281">
    <property type="entry name" value="HTH_RpiR"/>
</dbReference>
<dbReference type="Pfam" id="PF01418">
    <property type="entry name" value="HTH_6"/>
    <property type="match status" value="1"/>
</dbReference>
<dbReference type="RefSeq" id="WP_116877327.1">
    <property type="nucleotide sequence ID" value="NZ_CP031733.1"/>
</dbReference>
<dbReference type="AlphaFoldDB" id="A0A372KPK2"/>
<evidence type="ECO:0000259" key="5">
    <source>
        <dbReference type="PROSITE" id="PS51464"/>
    </source>
</evidence>
<feature type="domain" description="SIS" evidence="5">
    <location>
        <begin position="126"/>
        <end position="267"/>
    </location>
</feature>
<sequence length="285" mass="31892">MTLLQDIQYLADTKKDSKKDIADFILSHKTELAHLTLDDIQEQAYISKSSLVRFAKALGFSGWKAFLVPLVEEIHKESQTFSYIDPDIPFTPLDSNLTIAAKIAQVQTASIEDSLALLDEDILTRAAYSLKKANRIVVFGISPNNLLATIFRRRLSAIGKTVEVPQQDEMGLTALSLKDSDLAVFISYSGHLTQFPAQLMTYLSENQVTRLAITSQKHSPLAEACDLLLTLSAREQVVGKISSFASEESILFILNVLYAVYFSLDYKTNMDYKQRMAELLEKGRL</sequence>
<dbReference type="SUPFAM" id="SSF53697">
    <property type="entry name" value="SIS domain"/>
    <property type="match status" value="1"/>
</dbReference>
<keyword evidence="1" id="KW-0805">Transcription regulation</keyword>
<dbReference type="Pfam" id="PF01380">
    <property type="entry name" value="SIS"/>
    <property type="match status" value="1"/>
</dbReference>
<proteinExistence type="predicted"/>
<dbReference type="KEGG" id="schj:DDV21_005105"/>
<reference evidence="9" key="3">
    <citation type="submission" date="2018-08" db="EMBL/GenBank/DDBJ databases">
        <title>Streptococcus chenjunshii sp. nov., isolated from stools sample of the Tibetan antelope in the Qinghai-Tibet plateau, China.</title>
        <authorList>
            <person name="Tian Z."/>
        </authorList>
    </citation>
    <scope>NUCLEOTIDE SEQUENCE [LARGE SCALE GENOMIC DNA]</scope>
    <source>
        <strain evidence="9">Z15</strain>
    </source>
</reference>
<dbReference type="InterPro" id="IPR035472">
    <property type="entry name" value="RpiR-like_SIS"/>
</dbReference>
<dbReference type="InterPro" id="IPR046348">
    <property type="entry name" value="SIS_dom_sf"/>
</dbReference>
<reference evidence="6" key="4">
    <citation type="journal article" date="2019" name="Int. J. Syst. Evol. Microbiol.">
        <title>Streptococcus chenjunshii sp. nov. isolated from feces of Tibetan antelopes.</title>
        <authorList>
            <person name="Tian Z."/>
            <person name="Lu S."/>
            <person name="Jin D."/>
            <person name="Yang J."/>
            <person name="Pu J."/>
            <person name="Lai X.H."/>
            <person name="Bai X.N."/>
            <person name="Wu X.M."/>
            <person name="Li J."/>
            <person name="Wang S."/>
            <person name="Xu J."/>
        </authorList>
    </citation>
    <scope>NUCLEOTIDE SEQUENCE</scope>
    <source>
        <strain evidence="6">Z15</strain>
    </source>
</reference>
<evidence type="ECO:0000313" key="9">
    <source>
        <dbReference type="Proteomes" id="UP000246115"/>
    </source>
</evidence>
<dbReference type="CDD" id="cd05013">
    <property type="entry name" value="SIS_RpiR"/>
    <property type="match status" value="1"/>
</dbReference>
<keyword evidence="2" id="KW-0238">DNA-binding</keyword>
<dbReference type="PANTHER" id="PTHR30514">
    <property type="entry name" value="GLUCOKINASE"/>
    <property type="match status" value="1"/>
</dbReference>
<evidence type="ECO:0000256" key="1">
    <source>
        <dbReference type="ARBA" id="ARBA00023015"/>
    </source>
</evidence>
<protein>
    <submittedName>
        <fullName evidence="8">MurR/RpiR family transcriptional regulator</fullName>
    </submittedName>
</protein>
<dbReference type="InterPro" id="IPR036388">
    <property type="entry name" value="WH-like_DNA-bd_sf"/>
</dbReference>
<dbReference type="InterPro" id="IPR009057">
    <property type="entry name" value="Homeodomain-like_sf"/>
</dbReference>
<evidence type="ECO:0000313" key="8">
    <source>
        <dbReference type="EMBL" id="RFU54230.1"/>
    </source>
</evidence>
<organism evidence="8 10">
    <name type="scientific">Streptococcus chenjunshii</name>
    <dbReference type="NCBI Taxonomy" id="2173853"/>
    <lineage>
        <taxon>Bacteria</taxon>
        <taxon>Bacillati</taxon>
        <taxon>Bacillota</taxon>
        <taxon>Bacilli</taxon>
        <taxon>Lactobacillales</taxon>
        <taxon>Streptococcaceae</taxon>
        <taxon>Streptococcus</taxon>
    </lineage>
</organism>
<dbReference type="Proteomes" id="UP000264056">
    <property type="component" value="Unassembled WGS sequence"/>
</dbReference>
<dbReference type="InterPro" id="IPR001347">
    <property type="entry name" value="SIS_dom"/>
</dbReference>
<accession>A0A346NBV6</accession>
<evidence type="ECO:0000313" key="6">
    <source>
        <dbReference type="EMBL" id="AXQ78501.1"/>
    </source>
</evidence>
<accession>A0A372KPK2</accession>
<dbReference type="Proteomes" id="UP000262901">
    <property type="component" value="Unassembled WGS sequence"/>
</dbReference>
<dbReference type="GO" id="GO:1901135">
    <property type="term" value="P:carbohydrate derivative metabolic process"/>
    <property type="evidence" value="ECO:0007669"/>
    <property type="project" value="InterPro"/>
</dbReference>
<evidence type="ECO:0000259" key="4">
    <source>
        <dbReference type="PROSITE" id="PS51071"/>
    </source>
</evidence>
<gene>
    <name evidence="6" type="ORF">DDV21_005105</name>
    <name evidence="7" type="ORF">DDV22_00940</name>
    <name evidence="8" type="ORF">DDV23_01495</name>
</gene>
<keyword evidence="11" id="KW-1185">Reference proteome</keyword>
<reference evidence="7 11" key="1">
    <citation type="submission" date="2018-08" db="EMBL/GenBank/DDBJ databases">
        <title>Draft genome of Streptococcus sp .nov. Z2.</title>
        <authorList>
            <person name="Tian Z."/>
        </authorList>
    </citation>
    <scope>NUCLEOTIDE SEQUENCE [LARGE SCALE GENOMIC DNA]</scope>
    <source>
        <strain evidence="7 11">Z2</strain>
    </source>
</reference>
<dbReference type="Gene3D" id="3.40.50.10490">
    <property type="entry name" value="Glucose-6-phosphate isomerase like protein, domain 1"/>
    <property type="match status" value="1"/>
</dbReference>
<dbReference type="EMBL" id="QVQY01000001">
    <property type="protein sequence ID" value="RFU52038.1"/>
    <property type="molecule type" value="Genomic_DNA"/>
</dbReference>
<dbReference type="SUPFAM" id="SSF46689">
    <property type="entry name" value="Homeodomain-like"/>
    <property type="match status" value="1"/>
</dbReference>
<dbReference type="PROSITE" id="PS51464">
    <property type="entry name" value="SIS"/>
    <property type="match status" value="1"/>
</dbReference>
<feature type="domain" description="HTH rpiR-type" evidence="4">
    <location>
        <begin position="1"/>
        <end position="77"/>
    </location>
</feature>
<dbReference type="GO" id="GO:0003700">
    <property type="term" value="F:DNA-binding transcription factor activity"/>
    <property type="evidence" value="ECO:0007669"/>
    <property type="project" value="InterPro"/>
</dbReference>
<dbReference type="Gene3D" id="1.10.10.10">
    <property type="entry name" value="Winged helix-like DNA-binding domain superfamily/Winged helix DNA-binding domain"/>
    <property type="match status" value="1"/>
</dbReference>
<dbReference type="OrthoDB" id="3684496at2"/>
<dbReference type="GO" id="GO:0097367">
    <property type="term" value="F:carbohydrate derivative binding"/>
    <property type="evidence" value="ECO:0007669"/>
    <property type="project" value="InterPro"/>
</dbReference>
<evidence type="ECO:0000313" key="11">
    <source>
        <dbReference type="Proteomes" id="UP000264056"/>
    </source>
</evidence>
<evidence type="ECO:0000256" key="3">
    <source>
        <dbReference type="ARBA" id="ARBA00023163"/>
    </source>
</evidence>
<dbReference type="EMBL" id="CP031733">
    <property type="protein sequence ID" value="AXQ78501.1"/>
    <property type="molecule type" value="Genomic_DNA"/>
</dbReference>
<name>A0A372KPK2_9STRE</name>
<evidence type="ECO:0000313" key="10">
    <source>
        <dbReference type="Proteomes" id="UP000262901"/>
    </source>
</evidence>
<keyword evidence="3" id="KW-0804">Transcription</keyword>
<dbReference type="InterPro" id="IPR047640">
    <property type="entry name" value="RpiR-like"/>
</dbReference>
<dbReference type="GO" id="GO:0003677">
    <property type="term" value="F:DNA binding"/>
    <property type="evidence" value="ECO:0007669"/>
    <property type="project" value="UniProtKB-KW"/>
</dbReference>
<reference evidence="8 10" key="2">
    <citation type="submission" date="2018-08" db="EMBL/GenBank/DDBJ databases">
        <title>Draft genome of Streptococcus sp. nov. Z1.</title>
        <authorList>
            <person name="Tian Z."/>
        </authorList>
    </citation>
    <scope>NUCLEOTIDE SEQUENCE [LARGE SCALE GENOMIC DNA]</scope>
    <source>
        <strain evidence="8">Z1</strain>
        <strain evidence="10">Z1(2018)</strain>
    </source>
</reference>
<evidence type="ECO:0000256" key="2">
    <source>
        <dbReference type="ARBA" id="ARBA00023125"/>
    </source>
</evidence>